<dbReference type="AlphaFoldDB" id="A0A846R0V2"/>
<dbReference type="InterPro" id="IPR026341">
    <property type="entry name" value="T9SS_type_B"/>
</dbReference>
<keyword evidence="3" id="KW-1185">Reference proteome</keyword>
<evidence type="ECO:0000256" key="1">
    <source>
        <dbReference type="SAM" id="SignalP"/>
    </source>
</evidence>
<dbReference type="Pfam" id="PF13585">
    <property type="entry name" value="CHU_C"/>
    <property type="match status" value="1"/>
</dbReference>
<accession>A0A846R0V2</accession>
<gene>
    <name evidence="2" type="ORF">GGR42_003073</name>
</gene>
<dbReference type="Gene3D" id="2.60.120.380">
    <property type="match status" value="1"/>
</dbReference>
<dbReference type="Proteomes" id="UP000590442">
    <property type="component" value="Unassembled WGS sequence"/>
</dbReference>
<dbReference type="NCBIfam" id="TIGR04131">
    <property type="entry name" value="Bac_Flav_CTERM"/>
    <property type="match status" value="1"/>
</dbReference>
<proteinExistence type="predicted"/>
<evidence type="ECO:0000313" key="3">
    <source>
        <dbReference type="Proteomes" id="UP000590442"/>
    </source>
</evidence>
<organism evidence="2 3">
    <name type="scientific">Saonia flava</name>
    <dbReference type="NCBI Taxonomy" id="523696"/>
    <lineage>
        <taxon>Bacteria</taxon>
        <taxon>Pseudomonadati</taxon>
        <taxon>Bacteroidota</taxon>
        <taxon>Flavobacteriia</taxon>
        <taxon>Flavobacteriales</taxon>
        <taxon>Flavobacteriaceae</taxon>
        <taxon>Saonia</taxon>
    </lineage>
</organism>
<reference evidence="2 3" key="1">
    <citation type="submission" date="2020-03" db="EMBL/GenBank/DDBJ databases">
        <title>Genomic Encyclopedia of Type Strains, Phase IV (KMG-IV): sequencing the most valuable type-strain genomes for metagenomic binning, comparative biology and taxonomic classification.</title>
        <authorList>
            <person name="Goeker M."/>
        </authorList>
    </citation>
    <scope>NUCLEOTIDE SEQUENCE [LARGE SCALE GENOMIC DNA]</scope>
    <source>
        <strain evidence="2 3">DSM 29762</strain>
    </source>
</reference>
<evidence type="ECO:0000313" key="2">
    <source>
        <dbReference type="EMBL" id="NJB72582.1"/>
    </source>
</evidence>
<dbReference type="EMBL" id="JAATJJ010000002">
    <property type="protein sequence ID" value="NJB72582.1"/>
    <property type="molecule type" value="Genomic_DNA"/>
</dbReference>
<feature type="chain" id="PRO_5033029623" evidence="1">
    <location>
        <begin position="22"/>
        <end position="602"/>
    </location>
</feature>
<name>A0A846R0V2_9FLAO</name>
<protein>
    <submittedName>
        <fullName evidence="2">Gliding motility-associated-like protein</fullName>
    </submittedName>
</protein>
<keyword evidence="1" id="KW-0732">Signal</keyword>
<feature type="signal peptide" evidence="1">
    <location>
        <begin position="1"/>
        <end position="21"/>
    </location>
</feature>
<sequence>MRKCGPLILTLLFIGLLGVSAQISPDCSGAIPICTNTPVNGGAYDYGDDDFNGDTKSGCLEQSTMAGTIESNSGWYRFTTMASGQLGFNIGFDSSEDWDFALYRTNDCSNLGDPIRCNFFDNSESSSFIGVGEDPTGMANSIQYEDWLDVNAGENYYLLVNNYSNNNSGFSIQFSGSIFETNPYDALDCSIISNLLGPPVAACENDTVALDATTPNATLYNWFMDTGIGYQQIVGENSPMINVTASAMYRVEVVTPTGNIYSDVQVAFSMAPITFMVTDEAYCLVEGDSFDLSQKNNEALGSQSPSEFIVSYHSSLSDAMNGFNKLPEQYTTTVGTETIYVRISSLANPKCFDASRQFEFASVEMPIADFPLEVFLCDDIVSTSIGDDTPSAGYTYFWSTGAITPTIDVYEAGTYDLTITNEQFGRACSETFSITVYISKAPVITDVLIDDLQQYNNVTILTDVEGDFEYSLDDGEYQSSGNFEDVLPGEHIVTINDLNGCGSVSESIMVVGFPKYFSPNGDGVNDRWEIVGMTELQDPIVFVFDKFGKLLGQIDENNMEWDGTYNGKQLPSTDYWFKLTYIDSEGQRVEAKYVENHFSLRR</sequence>
<comment type="caution">
    <text evidence="2">The sequence shown here is derived from an EMBL/GenBank/DDBJ whole genome shotgun (WGS) entry which is preliminary data.</text>
</comment>
<dbReference type="RefSeq" id="WP_167965742.1">
    <property type="nucleotide sequence ID" value="NZ_JAATJJ010000002.1"/>
</dbReference>